<sequence length="230" mass="25752">MKDEGYTMITNQELNGINAEPNASTNVREQHYPEYQAIIREISKTEMLMALKNLNVSESQGKTESYSDSSEANRHNTFIKTDSSIKNIYSNPDIGGINVHRHFVCSVQGKAVGIMIFIPASPTLSADPADRIGYMLTYPAGQGYGGLLIEHAVNLSASLNHSGILMLNAEPYSKPIYEHFGFIAEGNRNFDITTMRLTPANSNRWISSSNGYRLRRGSYLFNFNWRCNLL</sequence>
<proteinExistence type="predicted"/>
<dbReference type="EMBL" id="JACOII010000053">
    <property type="protein sequence ID" value="MBI6550004.1"/>
    <property type="molecule type" value="Genomic_DNA"/>
</dbReference>
<evidence type="ECO:0000313" key="2">
    <source>
        <dbReference type="Proteomes" id="UP000696184"/>
    </source>
</evidence>
<dbReference type="SUPFAM" id="SSF55729">
    <property type="entry name" value="Acyl-CoA N-acyltransferases (Nat)"/>
    <property type="match status" value="1"/>
</dbReference>
<dbReference type="InterPro" id="IPR016181">
    <property type="entry name" value="Acyl_CoA_acyltransferase"/>
</dbReference>
<protein>
    <submittedName>
        <fullName evidence="1">GNAT family N-acetyltransferase</fullName>
    </submittedName>
</protein>
<keyword evidence="2" id="KW-1185">Reference proteome</keyword>
<evidence type="ECO:0000313" key="1">
    <source>
        <dbReference type="EMBL" id="MBI6550004.1"/>
    </source>
</evidence>
<accession>A0ABS0U7Z6</accession>
<dbReference type="Proteomes" id="UP000696184">
    <property type="component" value="Unassembled WGS sequence"/>
</dbReference>
<dbReference type="RefSeq" id="WP_198690773.1">
    <property type="nucleotide sequence ID" value="NZ_CAWPUD010000053.1"/>
</dbReference>
<name>A0ABS0U7Z6_9GAMM</name>
<comment type="caution">
    <text evidence="1">The sequence shown here is derived from an EMBL/GenBank/DDBJ whole genome shotgun (WGS) entry which is preliminary data.</text>
</comment>
<reference evidence="1 2" key="1">
    <citation type="submission" date="2020-08" db="EMBL/GenBank/DDBJ databases">
        <title>Description of Xenorhabdus lircayensis sp. nov., the symbiotic bacterium associated with the entomopathogenic nematode Steirnernema unicornum.</title>
        <authorList>
            <person name="Castaneda-Alvarez C."/>
            <person name="Prodan S."/>
            <person name="Zamorano A."/>
            <person name="San-Blas E."/>
            <person name="Aballay E."/>
        </authorList>
    </citation>
    <scope>NUCLEOTIDE SEQUENCE [LARGE SCALE GENOMIC DNA]</scope>
    <source>
        <strain evidence="1 2">VLS</strain>
    </source>
</reference>
<organism evidence="1 2">
    <name type="scientific">Xenorhabdus lircayensis</name>
    <dbReference type="NCBI Taxonomy" id="2763499"/>
    <lineage>
        <taxon>Bacteria</taxon>
        <taxon>Pseudomonadati</taxon>
        <taxon>Pseudomonadota</taxon>
        <taxon>Gammaproteobacteria</taxon>
        <taxon>Enterobacterales</taxon>
        <taxon>Morganellaceae</taxon>
        <taxon>Xenorhabdus</taxon>
    </lineage>
</organism>
<dbReference type="Gene3D" id="3.40.630.30">
    <property type="match status" value="1"/>
</dbReference>
<gene>
    <name evidence="1" type="ORF">H8A87_15140</name>
</gene>